<evidence type="ECO:0000259" key="2">
    <source>
        <dbReference type="SMART" id="SM00849"/>
    </source>
</evidence>
<accession>A0A3M7GJB3</accession>
<dbReference type="SUPFAM" id="SSF56281">
    <property type="entry name" value="Metallo-hydrolase/oxidoreductase"/>
    <property type="match status" value="1"/>
</dbReference>
<dbReference type="InterPro" id="IPR036866">
    <property type="entry name" value="RibonucZ/Hydroxyglut_hydro"/>
</dbReference>
<dbReference type="GO" id="GO:0070813">
    <property type="term" value="P:hydrogen sulfide metabolic process"/>
    <property type="evidence" value="ECO:0007669"/>
    <property type="project" value="TreeGrafter"/>
</dbReference>
<evidence type="ECO:0000313" key="3">
    <source>
        <dbReference type="EMBL" id="RMZ00805.1"/>
    </source>
</evidence>
<dbReference type="SMART" id="SM00849">
    <property type="entry name" value="Lactamase_B"/>
    <property type="match status" value="1"/>
</dbReference>
<dbReference type="PANTHER" id="PTHR43084">
    <property type="entry name" value="PERSULFIDE DIOXYGENASE ETHE1"/>
    <property type="match status" value="1"/>
</dbReference>
<reference evidence="3 4" key="1">
    <citation type="journal article" date="2018" name="BMC Genomics">
        <title>Genomic evidence for intraspecific hybridization in a clonal and extremely halotolerant yeast.</title>
        <authorList>
            <person name="Gostincar C."/>
            <person name="Stajich J.E."/>
            <person name="Zupancic J."/>
            <person name="Zalar P."/>
            <person name="Gunde-Cimerman N."/>
        </authorList>
    </citation>
    <scope>NUCLEOTIDE SEQUENCE [LARGE SCALE GENOMIC DNA]</scope>
    <source>
        <strain evidence="3 4">EXF-562</strain>
    </source>
</reference>
<dbReference type="InterPro" id="IPR044528">
    <property type="entry name" value="POD-like_MBL-fold"/>
</dbReference>
<dbReference type="EMBL" id="QWIS01000230">
    <property type="protein sequence ID" value="RMZ00805.1"/>
    <property type="molecule type" value="Genomic_DNA"/>
</dbReference>
<dbReference type="FunFam" id="3.60.15.10:FF:000033">
    <property type="entry name" value="MBL fold metallo-hydrolase"/>
    <property type="match status" value="1"/>
</dbReference>
<dbReference type="GO" id="GO:0050313">
    <property type="term" value="F:sulfur dioxygenase activity"/>
    <property type="evidence" value="ECO:0007669"/>
    <property type="project" value="InterPro"/>
</dbReference>
<dbReference type="Proteomes" id="UP000280598">
    <property type="component" value="Unassembled WGS sequence"/>
</dbReference>
<evidence type="ECO:0000313" key="4">
    <source>
        <dbReference type="Proteomes" id="UP000280598"/>
    </source>
</evidence>
<feature type="compositionally biased region" description="Polar residues" evidence="1">
    <location>
        <begin position="82"/>
        <end position="92"/>
    </location>
</feature>
<protein>
    <recommendedName>
        <fullName evidence="2">Metallo-beta-lactamase domain-containing protein</fullName>
    </recommendedName>
</protein>
<dbReference type="AlphaFoldDB" id="A0A3M7GJB3"/>
<feature type="domain" description="Metallo-beta-lactamase" evidence="2">
    <location>
        <begin position="127"/>
        <end position="321"/>
    </location>
</feature>
<dbReference type="Gene3D" id="3.60.15.10">
    <property type="entry name" value="Ribonuclease Z/Hydroxyacylglutathione hydrolase-like"/>
    <property type="match status" value="1"/>
</dbReference>
<feature type="region of interest" description="Disordered" evidence="1">
    <location>
        <begin position="60"/>
        <end position="98"/>
    </location>
</feature>
<evidence type="ECO:0000256" key="1">
    <source>
        <dbReference type="SAM" id="MobiDB-lite"/>
    </source>
</evidence>
<dbReference type="PANTHER" id="PTHR43084:SF8">
    <property type="entry name" value="METALLO-BETA-LACTAMASE SUPERFAMILY PROTEIN"/>
    <property type="match status" value="1"/>
</dbReference>
<dbReference type="VEuPathDB" id="FungiDB:BTJ68_08965"/>
<name>A0A3M7GJB3_HORWE</name>
<sequence length="407" mass="45959">MNEDRSGPQQTVAIIVLIVRIQINMQPLRRLQNTAQQHSSNIFSSPRTYRVLYRRDFHTSRPQALQLHQPRKTHPLDREQNLPRTRASSPPGHSTLRRTAHHIPCSTHSEIMSSTATVDSAYDPKTGTWQYIVADPETLDAVIIDPVLDYDSSTQTVSTETADRLLSLINSKHYKIVRVLETHAHADHLTAASYLQNALARQQGFRPPVCIGKRISTVQQAFGQRYGVPAQELEEAFDLLFEDGDVFYIGNLKVEVTHLPGHTPDHVGYMIADNVFCGDSVFIADLGTARCDFPGGDAKALYESTRKLLSLPDHYRIWTGHDYPTAERQTPVPFMSVGDQKKQNRYLGDAVTATDFEKMRRERDAVLNEPKLLHPSLQINIRGGKMPRAASDGQRYMHLPLKFSSQM</sequence>
<dbReference type="Pfam" id="PF00753">
    <property type="entry name" value="Lactamase_B"/>
    <property type="match status" value="1"/>
</dbReference>
<gene>
    <name evidence="3" type="ORF">D0860_07858</name>
</gene>
<dbReference type="InterPro" id="IPR051682">
    <property type="entry name" value="Mito_Persulfide_Diox"/>
</dbReference>
<dbReference type="InterPro" id="IPR001279">
    <property type="entry name" value="Metallo-B-lactamas"/>
</dbReference>
<dbReference type="GO" id="GO:0006749">
    <property type="term" value="P:glutathione metabolic process"/>
    <property type="evidence" value="ECO:0007669"/>
    <property type="project" value="InterPro"/>
</dbReference>
<comment type="caution">
    <text evidence="3">The sequence shown here is derived from an EMBL/GenBank/DDBJ whole genome shotgun (WGS) entry which is preliminary data.</text>
</comment>
<proteinExistence type="predicted"/>
<dbReference type="CDD" id="cd07724">
    <property type="entry name" value="POD-like_MBL-fold"/>
    <property type="match status" value="1"/>
</dbReference>
<organism evidence="3 4">
    <name type="scientific">Hortaea werneckii</name>
    <name type="common">Black yeast</name>
    <name type="synonym">Cladosporium werneckii</name>
    <dbReference type="NCBI Taxonomy" id="91943"/>
    <lineage>
        <taxon>Eukaryota</taxon>
        <taxon>Fungi</taxon>
        <taxon>Dikarya</taxon>
        <taxon>Ascomycota</taxon>
        <taxon>Pezizomycotina</taxon>
        <taxon>Dothideomycetes</taxon>
        <taxon>Dothideomycetidae</taxon>
        <taxon>Mycosphaerellales</taxon>
        <taxon>Teratosphaeriaceae</taxon>
        <taxon>Hortaea</taxon>
    </lineage>
</organism>